<dbReference type="Proteomes" id="UP001152531">
    <property type="component" value="Unassembled WGS sequence"/>
</dbReference>
<proteinExistence type="predicted"/>
<protein>
    <submittedName>
        <fullName evidence="1">L-asparaginase 1</fullName>
    </submittedName>
</protein>
<sequence length="368" mass="40564">MSDFEVIEEDLDHPKFQIKYRSSSTGSLETVPEKIPTIKILGTGGTIASKGTSSHQTAGYKVDLTIEDLVKTIPDLSTTCNLLYEQILNIDSKEIGEEELKVIYNQVKKDIEIYDGIVITHGTDTMEETAFFLQFTLNVSKPIVLCGSMRPSTAISSDGPMNLYQAIVIASDKNSWNRGILVAFNDRIISGYFLKKSNANSLDTFNAIGQGYLGNFVNNQICYYFPPSKPMGVSHLVIDSDFKLPEVGIVFAHQGLNNDIFKLFIENLKVKGLVIATMGAGSLKESTNRTIMELSNKHGVPIIYSKRSMDGMVPIGSLPKFADLKCNNIIASGSISPQKSRILLQICLMVGLDVEQTKKYFKKVYGGS</sequence>
<keyword evidence="2" id="KW-1185">Reference proteome</keyword>
<reference evidence="1" key="1">
    <citation type="submission" date="2022-06" db="EMBL/GenBank/DDBJ databases">
        <authorList>
            <person name="Legras J.-L."/>
            <person name="Devillers H."/>
            <person name="Grondin C."/>
        </authorList>
    </citation>
    <scope>NUCLEOTIDE SEQUENCE</scope>
    <source>
        <strain evidence="1">CLIB 1444</strain>
    </source>
</reference>
<evidence type="ECO:0000313" key="1">
    <source>
        <dbReference type="EMBL" id="CAH6718422.1"/>
    </source>
</evidence>
<gene>
    <name evidence="1" type="ORF">CLIB1444_01S06370</name>
</gene>
<name>A0ACA9Y0H3_9ASCO</name>
<accession>A0ACA9Y0H3</accession>
<comment type="caution">
    <text evidence="1">The sequence shown here is derived from an EMBL/GenBank/DDBJ whole genome shotgun (WGS) entry which is preliminary data.</text>
</comment>
<evidence type="ECO:0000313" key="2">
    <source>
        <dbReference type="Proteomes" id="UP001152531"/>
    </source>
</evidence>
<dbReference type="EMBL" id="CALSDN010000001">
    <property type="protein sequence ID" value="CAH6718422.1"/>
    <property type="molecule type" value="Genomic_DNA"/>
</dbReference>
<organism evidence="1 2">
    <name type="scientific">[Candida] jaroonii</name>
    <dbReference type="NCBI Taxonomy" id="467808"/>
    <lineage>
        <taxon>Eukaryota</taxon>
        <taxon>Fungi</taxon>
        <taxon>Dikarya</taxon>
        <taxon>Ascomycota</taxon>
        <taxon>Saccharomycotina</taxon>
        <taxon>Pichiomycetes</taxon>
        <taxon>Debaryomycetaceae</taxon>
        <taxon>Yamadazyma</taxon>
    </lineage>
</organism>